<evidence type="ECO:0000313" key="6">
    <source>
        <dbReference type="Proteomes" id="UP000185608"/>
    </source>
</evidence>
<dbReference type="STRING" id="1873524.HSR6_0479"/>
<accession>A0A1J1A9X4</accession>
<accession>A0A1D8S2V4</accession>
<protein>
    <submittedName>
        <fullName evidence="4">Acetyltransferase</fullName>
    </submittedName>
</protein>
<feature type="domain" description="N-acetyltransferase" evidence="3">
    <location>
        <begin position="1"/>
        <end position="168"/>
    </location>
</feature>
<dbReference type="Pfam" id="PF00583">
    <property type="entry name" value="Acetyltransf_1"/>
    <property type="match status" value="1"/>
</dbReference>
<evidence type="ECO:0000313" key="4">
    <source>
        <dbReference type="EMBL" id="AOW79692.1"/>
    </source>
</evidence>
<name>A0A1D8S2V4_9EURY</name>
<dbReference type="AlphaFoldDB" id="A0A1D8S2V4"/>
<reference evidence="5" key="3">
    <citation type="journal article" date="2017" name="ISME J.">
        <title>Discovery of anaerobic lithoheterotrophic haloarchaea, ubiquitous in hypersaline habitats.</title>
        <authorList>
            <person name="Sorokin D.Y."/>
            <person name="Messina E."/>
            <person name="Smedile F."/>
            <person name="Roman P."/>
            <person name="Damste J.S.S."/>
            <person name="Ciordia S."/>
            <person name="Mena M.C."/>
            <person name="Ferrer M."/>
            <person name="Golyshin P.N."/>
            <person name="Kublanov I.V."/>
            <person name="Samarov N.I."/>
            <person name="Toshchakov S.V."/>
            <person name="La Cono V."/>
            <person name="Yakimov M.M."/>
        </authorList>
    </citation>
    <scope>NUCLEOTIDE SEQUENCE</scope>
    <source>
        <strain evidence="5">HSR6</strain>
    </source>
</reference>
<sequence length="183" mass="20580">MARAYRPDDADALWELKRGFELGLGSGTGDGSKAERYQAKLDAEYRRSYLDWVDRCMEEESRAVQVTEREGDVVGYVFVLPETMAHIWDGAVLNEIYVEPAHRGTDVADELMAAAIAVAQSQALPLDRFLLDVDQSNERAHSLYENYGFEHWGEMMARELSPKSREAAGEGRHPPGGESTRNR</sequence>
<dbReference type="Proteomes" id="UP000186165">
    <property type="component" value="Chromosome"/>
</dbReference>
<dbReference type="EMBL" id="CP016804">
    <property type="protein sequence ID" value="APE94942.1"/>
    <property type="molecule type" value="Genomic_DNA"/>
</dbReference>
<dbReference type="InterPro" id="IPR016181">
    <property type="entry name" value="Acyl_CoA_acyltransferase"/>
</dbReference>
<dbReference type="RefSeq" id="WP_070364442.1">
    <property type="nucleotide sequence ID" value="NZ_CP016070.1"/>
</dbReference>
<dbReference type="Gene3D" id="3.40.630.30">
    <property type="match status" value="1"/>
</dbReference>
<dbReference type="GO" id="GO:0008080">
    <property type="term" value="F:N-acetyltransferase activity"/>
    <property type="evidence" value="ECO:0007669"/>
    <property type="project" value="InterPro"/>
</dbReference>
<evidence type="ECO:0000256" key="2">
    <source>
        <dbReference type="SAM" id="MobiDB-lite"/>
    </source>
</evidence>
<dbReference type="PANTHER" id="PTHR13947:SF37">
    <property type="entry name" value="LD18367P"/>
    <property type="match status" value="1"/>
</dbReference>
<evidence type="ECO:0000313" key="7">
    <source>
        <dbReference type="Proteomes" id="UP000186165"/>
    </source>
</evidence>
<evidence type="ECO:0000313" key="5">
    <source>
        <dbReference type="EMBL" id="APE94942.1"/>
    </source>
</evidence>
<keyword evidence="1 4" id="KW-0808">Transferase</keyword>
<dbReference type="KEGG" id="halh:HTSR_0495"/>
<dbReference type="InterPro" id="IPR050769">
    <property type="entry name" value="NAT_camello-type"/>
</dbReference>
<dbReference type="PANTHER" id="PTHR13947">
    <property type="entry name" value="GNAT FAMILY N-ACETYLTRANSFERASE"/>
    <property type="match status" value="1"/>
</dbReference>
<proteinExistence type="predicted"/>
<dbReference type="Proteomes" id="UP000185608">
    <property type="component" value="Chromosome"/>
</dbReference>
<dbReference type="OrthoDB" id="125295at2157"/>
<organism evidence="4 6">
    <name type="scientific">Halodesulfurarchaeum formicicum</name>
    <dbReference type="NCBI Taxonomy" id="1873524"/>
    <lineage>
        <taxon>Archaea</taxon>
        <taxon>Methanobacteriati</taxon>
        <taxon>Methanobacteriota</taxon>
        <taxon>Stenosarchaea group</taxon>
        <taxon>Halobacteria</taxon>
        <taxon>Halobacteriales</taxon>
        <taxon>Halobacteriaceae</taxon>
        <taxon>Halodesulfurarchaeum</taxon>
    </lineage>
</organism>
<dbReference type="EMBL" id="CP016070">
    <property type="protein sequence ID" value="AOW79692.1"/>
    <property type="molecule type" value="Genomic_DNA"/>
</dbReference>
<keyword evidence="7" id="KW-1185">Reference proteome</keyword>
<reference evidence="4 6" key="1">
    <citation type="submission" date="2016-06" db="EMBL/GenBank/DDBJ databases">
        <title>Discovery of anaerobic lithoheterotrophic haloarchaeon capable of sulfur respiration by hydrogen and formate.</title>
        <authorList>
            <person name="Sorokin D.Y."/>
            <person name="Kublanov I.V."/>
            <person name="Roman P."/>
            <person name="Sinninghe Damste J.S."/>
            <person name="Golyshin P.N."/>
            <person name="Rojo D."/>
            <person name="Ciordia S."/>
            <person name="Mena Md.C."/>
            <person name="Ferrer M."/>
            <person name="Smedile F."/>
            <person name="Messina E."/>
            <person name="La Cono V."/>
            <person name="Yakimov M.M."/>
        </authorList>
    </citation>
    <scope>NUCLEOTIDE SEQUENCE [LARGE SCALE GENOMIC DNA]</scope>
    <source>
        <strain evidence="4 6">HTSR1</strain>
    </source>
</reference>
<evidence type="ECO:0000259" key="3">
    <source>
        <dbReference type="PROSITE" id="PS51186"/>
    </source>
</evidence>
<dbReference type="InterPro" id="IPR000182">
    <property type="entry name" value="GNAT_dom"/>
</dbReference>
<dbReference type="PROSITE" id="PS51186">
    <property type="entry name" value="GNAT"/>
    <property type="match status" value="1"/>
</dbReference>
<dbReference type="CDD" id="cd04301">
    <property type="entry name" value="NAT_SF"/>
    <property type="match status" value="1"/>
</dbReference>
<reference evidence="7" key="2">
    <citation type="submission" date="2016-08" db="EMBL/GenBank/DDBJ databases">
        <title>Discovery of first anaerobic lithoheterotrophic haloarchae widely represented in hypersaline habitats.</title>
        <authorList>
            <person name="Sorokin D.Y."/>
            <person name="Kublanov I.V."/>
            <person name="Roman P."/>
            <person name="Sinninghe Damste J.S."/>
            <person name="Golyshin P.N."/>
            <person name="Rojo D."/>
            <person name="Ciordia S."/>
            <person name="Mena Md.C."/>
            <person name="Ferrer M."/>
            <person name="Smedile F."/>
            <person name="Messina E."/>
            <person name="La Cono V."/>
            <person name="Yakimov M.M."/>
        </authorList>
    </citation>
    <scope>NUCLEOTIDE SEQUENCE [LARGE SCALE GENOMIC DNA]</scope>
    <source>
        <strain evidence="7">HSR6</strain>
    </source>
</reference>
<evidence type="ECO:0000256" key="1">
    <source>
        <dbReference type="ARBA" id="ARBA00022679"/>
    </source>
</evidence>
<dbReference type="SUPFAM" id="SSF55729">
    <property type="entry name" value="Acyl-CoA N-acyltransferases (Nat)"/>
    <property type="match status" value="1"/>
</dbReference>
<dbReference type="KEGG" id="hhsr:HSR6_0479"/>
<feature type="region of interest" description="Disordered" evidence="2">
    <location>
        <begin position="160"/>
        <end position="183"/>
    </location>
</feature>
<dbReference type="GeneID" id="30417003"/>
<gene>
    <name evidence="5" type="ORF">HSR6_0479</name>
    <name evidence="4" type="ORF">HTSR_0495</name>
</gene>